<proteinExistence type="predicted"/>
<evidence type="ECO:0000313" key="3">
    <source>
        <dbReference type="Proteomes" id="UP000192639"/>
    </source>
</evidence>
<dbReference type="Proteomes" id="UP000192639">
    <property type="component" value="Unassembled WGS sequence"/>
</dbReference>
<comment type="caution">
    <text evidence="2">The sequence shown here is derived from an EMBL/GenBank/DDBJ whole genome shotgun (WGS) entry which is preliminary data.</text>
</comment>
<dbReference type="AlphaFoldDB" id="A0A1Y1S802"/>
<dbReference type="VEuPathDB" id="MicrosporidiaDB:ECANGB1_2646"/>
<keyword evidence="3" id="KW-1185">Reference proteome</keyword>
<name>A0A1Y1S802_9MICR</name>
<feature type="signal peptide" evidence="1">
    <location>
        <begin position="1"/>
        <end position="33"/>
    </location>
</feature>
<accession>A0A1Y1S802</accession>
<reference evidence="2 3" key="1">
    <citation type="journal article" date="2017" name="Environ. Microbiol.">
        <title>Decay of the glycolytic pathway and adaptation to intranuclear parasitism within Enterocytozoonidae microsporidia.</title>
        <authorList>
            <person name="Wiredu Boakye D."/>
            <person name="Jaroenlak P."/>
            <person name="Prachumwat A."/>
            <person name="Williams T.A."/>
            <person name="Bateman K.S."/>
            <person name="Itsathitphaisarn O."/>
            <person name="Sritunyalucksana K."/>
            <person name="Paszkiewicz K.H."/>
            <person name="Moore K.A."/>
            <person name="Stentiford G.D."/>
            <person name="Williams B.A."/>
        </authorList>
    </citation>
    <scope>NUCLEOTIDE SEQUENCE [LARGE SCALE GENOMIC DNA]</scope>
    <source>
        <strain evidence="2 3">GB1</strain>
    </source>
</reference>
<evidence type="ECO:0000313" key="2">
    <source>
        <dbReference type="EMBL" id="ORD94600.1"/>
    </source>
</evidence>
<dbReference type="EMBL" id="LWDP01000015">
    <property type="protein sequence ID" value="ORD94600.1"/>
    <property type="molecule type" value="Genomic_DNA"/>
</dbReference>
<gene>
    <name evidence="2" type="ORF">ECANGB1_2646</name>
</gene>
<organism evidence="2 3">
    <name type="scientific">Enterospora canceri</name>
    <dbReference type="NCBI Taxonomy" id="1081671"/>
    <lineage>
        <taxon>Eukaryota</taxon>
        <taxon>Fungi</taxon>
        <taxon>Fungi incertae sedis</taxon>
        <taxon>Microsporidia</taxon>
        <taxon>Enterocytozoonidae</taxon>
        <taxon>Enterospora</taxon>
    </lineage>
</organism>
<keyword evidence="1" id="KW-0732">Signal</keyword>
<feature type="chain" id="PRO_5012598393" evidence="1">
    <location>
        <begin position="34"/>
        <end position="79"/>
    </location>
</feature>
<protein>
    <submittedName>
        <fullName evidence="2">Uncharacterized protein</fullName>
    </submittedName>
</protein>
<evidence type="ECO:0000256" key="1">
    <source>
        <dbReference type="SAM" id="SignalP"/>
    </source>
</evidence>
<sequence length="79" mass="9220">MQRNWNIWINQPLMHRIHWSHCLLQCTWILVSSDCALLLEQPVSLLRPPNHFNCFGRHCNSLGHICIDPASEPQVGHVR</sequence>